<evidence type="ECO:0000313" key="6">
    <source>
        <dbReference type="Proteomes" id="UP000582974"/>
    </source>
</evidence>
<dbReference type="PANTHER" id="PTHR33744:SF1">
    <property type="entry name" value="DNA-BINDING TRANSCRIPTIONAL ACTIVATOR ADER"/>
    <property type="match status" value="1"/>
</dbReference>
<dbReference type="RefSeq" id="WP_180891584.1">
    <property type="nucleotide sequence ID" value="NZ_JACCKD010000001.1"/>
</dbReference>
<feature type="domain" description="PucR C-terminal helix-turn-helix" evidence="2">
    <location>
        <begin position="353"/>
        <end position="408"/>
    </location>
</feature>
<dbReference type="InterPro" id="IPR042070">
    <property type="entry name" value="PucR_C-HTH_sf"/>
</dbReference>
<keyword evidence="6" id="KW-1185">Reference proteome</keyword>
<dbReference type="Pfam" id="PF17853">
    <property type="entry name" value="GGDEF_2"/>
    <property type="match status" value="1"/>
</dbReference>
<dbReference type="InterPro" id="IPR051448">
    <property type="entry name" value="CdaR-like_regulators"/>
</dbReference>
<feature type="domain" description="CdaR GGDEF-like" evidence="4">
    <location>
        <begin position="187"/>
        <end position="302"/>
    </location>
</feature>
<name>A0A838A517_9PSEU</name>
<proteinExistence type="inferred from homology"/>
<organism evidence="5 6">
    <name type="scientific">Haloechinothrix aidingensis</name>
    <dbReference type="NCBI Taxonomy" id="2752311"/>
    <lineage>
        <taxon>Bacteria</taxon>
        <taxon>Bacillati</taxon>
        <taxon>Actinomycetota</taxon>
        <taxon>Actinomycetes</taxon>
        <taxon>Pseudonocardiales</taxon>
        <taxon>Pseudonocardiaceae</taxon>
        <taxon>Haloechinothrix</taxon>
    </lineage>
</organism>
<protein>
    <submittedName>
        <fullName evidence="5">Helix-turn-helix domain-containing protein</fullName>
    </submittedName>
</protein>
<dbReference type="InterPro" id="IPR025736">
    <property type="entry name" value="PucR_C-HTH_dom"/>
</dbReference>
<dbReference type="Gene3D" id="1.10.10.2840">
    <property type="entry name" value="PucR C-terminal helix-turn-helix domain"/>
    <property type="match status" value="1"/>
</dbReference>
<dbReference type="AlphaFoldDB" id="A0A838A517"/>
<dbReference type="EMBL" id="JACCKD010000001">
    <property type="protein sequence ID" value="MBA0124780.1"/>
    <property type="molecule type" value="Genomic_DNA"/>
</dbReference>
<sequence length="423" mass="46207">MQQAHRDRHAEAQAWVREHAARMLTDETVDALVSRLNDQLTGELPELAADAGVRRDLDASTRDAVRTYLDMMSRGSQDVTEAPAGALGLARTLAQRRYDAGMLLRVYRVGQRVFWVEVMRIVRTEISDADLRIAVLELLWDRLSRGLEYNIDALVAAHAEESERRLRGSLARKVETVHEILRGDYVDIDTASTRLGHNLRRHQTGLVLWATDAVVDPDPSGRLESLAGAVAEALGVARPLTVQSSARVVWAWLASGPSPDLESIRDAAAVRRDPCLRIAVGVPAPGVAGFRDSHREAVRAQSVMVRSEADEPVVLYRDVEIVSCLSENTDAMRALMGRELAGLAGRDRASARLRATVHAYLAAGSSARAAAGTLGVHKNTVLYRLRQAENLLGYPVDERGLALRLALLVEATYGQACLPDGEG</sequence>
<evidence type="ECO:0000259" key="3">
    <source>
        <dbReference type="Pfam" id="PF14361"/>
    </source>
</evidence>
<comment type="similarity">
    <text evidence="1">Belongs to the CdaR family.</text>
</comment>
<dbReference type="Proteomes" id="UP000582974">
    <property type="component" value="Unassembled WGS sequence"/>
</dbReference>
<dbReference type="PANTHER" id="PTHR33744">
    <property type="entry name" value="CARBOHYDRATE DIACID REGULATOR"/>
    <property type="match status" value="1"/>
</dbReference>
<evidence type="ECO:0000259" key="2">
    <source>
        <dbReference type="Pfam" id="PF13556"/>
    </source>
</evidence>
<dbReference type="Pfam" id="PF13556">
    <property type="entry name" value="HTH_30"/>
    <property type="match status" value="1"/>
</dbReference>
<gene>
    <name evidence="5" type="ORF">H0B56_04420</name>
</gene>
<evidence type="ECO:0000256" key="1">
    <source>
        <dbReference type="ARBA" id="ARBA00006754"/>
    </source>
</evidence>
<dbReference type="Pfam" id="PF14361">
    <property type="entry name" value="RsbRD_N"/>
    <property type="match status" value="1"/>
</dbReference>
<reference evidence="5 6" key="1">
    <citation type="submission" date="2020-07" db="EMBL/GenBank/DDBJ databases">
        <title>Genome of Haloechinothrix sp.</title>
        <authorList>
            <person name="Tang S.-K."/>
            <person name="Yang L."/>
            <person name="Zhu W.-Y."/>
        </authorList>
    </citation>
    <scope>NUCLEOTIDE SEQUENCE [LARGE SCALE GENOMIC DNA]</scope>
    <source>
        <strain evidence="5 6">YIM 98757</strain>
    </source>
</reference>
<accession>A0A838A517</accession>
<evidence type="ECO:0000313" key="5">
    <source>
        <dbReference type="EMBL" id="MBA0124780.1"/>
    </source>
</evidence>
<feature type="domain" description="RsbT co-antagonist protein RsbRD N-terminal" evidence="3">
    <location>
        <begin position="30"/>
        <end position="168"/>
    </location>
</feature>
<evidence type="ECO:0000259" key="4">
    <source>
        <dbReference type="Pfam" id="PF17853"/>
    </source>
</evidence>
<dbReference type="InterPro" id="IPR041522">
    <property type="entry name" value="CdaR_GGDEF"/>
</dbReference>
<dbReference type="InterPro" id="IPR025751">
    <property type="entry name" value="RsbRD_N_dom"/>
</dbReference>
<comment type="caution">
    <text evidence="5">The sequence shown here is derived from an EMBL/GenBank/DDBJ whole genome shotgun (WGS) entry which is preliminary data.</text>
</comment>